<protein>
    <submittedName>
        <fullName evidence="1">Disease resistance protein RPP2B</fullName>
    </submittedName>
</protein>
<accession>A0ACC0G444</accession>
<name>A0ACC0G444_9ERIC</name>
<evidence type="ECO:0000313" key="1">
    <source>
        <dbReference type="EMBL" id="KAI7995125.1"/>
    </source>
</evidence>
<proteinExistence type="predicted"/>
<gene>
    <name evidence="1" type="ORF">LOK49_LG11G01345</name>
</gene>
<dbReference type="EMBL" id="CM045769">
    <property type="protein sequence ID" value="KAI7995125.1"/>
    <property type="molecule type" value="Genomic_DNA"/>
</dbReference>
<evidence type="ECO:0000313" key="2">
    <source>
        <dbReference type="Proteomes" id="UP001060215"/>
    </source>
</evidence>
<keyword evidence="2" id="KW-1185">Reference proteome</keyword>
<reference evidence="1 2" key="1">
    <citation type="journal article" date="2022" name="Plant J.">
        <title>Chromosome-level genome of Camellia lanceoleosa provides a valuable resource for understanding genome evolution and self-incompatibility.</title>
        <authorList>
            <person name="Gong W."/>
            <person name="Xiao S."/>
            <person name="Wang L."/>
            <person name="Liao Z."/>
            <person name="Chang Y."/>
            <person name="Mo W."/>
            <person name="Hu G."/>
            <person name="Li W."/>
            <person name="Zhao G."/>
            <person name="Zhu H."/>
            <person name="Hu X."/>
            <person name="Ji K."/>
            <person name="Xiang X."/>
            <person name="Song Q."/>
            <person name="Yuan D."/>
            <person name="Jin S."/>
            <person name="Zhang L."/>
        </authorList>
    </citation>
    <scope>NUCLEOTIDE SEQUENCE [LARGE SCALE GENOMIC DNA]</scope>
    <source>
        <strain evidence="1">SQ_2022a</strain>
    </source>
</reference>
<organism evidence="1 2">
    <name type="scientific">Camellia lanceoleosa</name>
    <dbReference type="NCBI Taxonomy" id="1840588"/>
    <lineage>
        <taxon>Eukaryota</taxon>
        <taxon>Viridiplantae</taxon>
        <taxon>Streptophyta</taxon>
        <taxon>Embryophyta</taxon>
        <taxon>Tracheophyta</taxon>
        <taxon>Spermatophyta</taxon>
        <taxon>Magnoliopsida</taxon>
        <taxon>eudicotyledons</taxon>
        <taxon>Gunneridae</taxon>
        <taxon>Pentapetalae</taxon>
        <taxon>asterids</taxon>
        <taxon>Ericales</taxon>
        <taxon>Theaceae</taxon>
        <taxon>Camellia</taxon>
    </lineage>
</organism>
<dbReference type="Proteomes" id="UP001060215">
    <property type="component" value="Chromosome 12"/>
</dbReference>
<comment type="caution">
    <text evidence="1">The sequence shown here is derived from an EMBL/GenBank/DDBJ whole genome shotgun (WGS) entry which is preliminary data.</text>
</comment>
<sequence length="277" mass="31031">MANCNLSDLPSEIWRLNSLQYWNLSGNGLRTLPDGISNLTHLGYLNLDKSAKLQSLPKLPASLVRLNASDCASLENIESEGLVGKTMILHGCHKLVENKFADNFIEEFSALKSSSEILLPGGEVPRWFQYQSAGSYLSFMVPPLINQKILGLIVCVVFFGSKEKCNGSTCLHYDIRNKNIVFLPDQSYHVQYQFIFEDQMWLKLLPQSCLEMQLQGGDEVEISIIVDEPIQVKRCGVNLVYKVDENVTKTNDEASTQYTPSPYQSVILEEAEVGSTN</sequence>